<protein>
    <recommendedName>
        <fullName evidence="2">EF-hand domain-containing protein</fullName>
    </recommendedName>
</protein>
<dbReference type="InterPro" id="IPR002048">
    <property type="entry name" value="EF_hand_dom"/>
</dbReference>
<keyword evidence="1" id="KW-0732">Signal</keyword>
<evidence type="ECO:0000259" key="2">
    <source>
        <dbReference type="PROSITE" id="PS50222"/>
    </source>
</evidence>
<reference evidence="3" key="1">
    <citation type="submission" date="2022-09" db="EMBL/GenBank/DDBJ databases">
        <title>genome sequence of Deinococcus rubellus.</title>
        <authorList>
            <person name="Srinivasan S."/>
        </authorList>
    </citation>
    <scope>NUCLEOTIDE SEQUENCE</scope>
    <source>
        <strain evidence="3">Ant6</strain>
    </source>
</reference>
<dbReference type="PROSITE" id="PS00018">
    <property type="entry name" value="EF_HAND_1"/>
    <property type="match status" value="2"/>
</dbReference>
<name>A0ABY5YM81_9DEIO</name>
<keyword evidence="4" id="KW-1185">Reference proteome</keyword>
<dbReference type="Proteomes" id="UP001060261">
    <property type="component" value="Chromosome"/>
</dbReference>
<dbReference type="InterPro" id="IPR018247">
    <property type="entry name" value="EF_Hand_1_Ca_BS"/>
</dbReference>
<evidence type="ECO:0000313" key="4">
    <source>
        <dbReference type="Proteomes" id="UP001060261"/>
    </source>
</evidence>
<proteinExistence type="predicted"/>
<feature type="chain" id="PRO_5046565272" description="EF-hand domain-containing protein" evidence="1">
    <location>
        <begin position="24"/>
        <end position="185"/>
    </location>
</feature>
<feature type="domain" description="EF-hand" evidence="2">
    <location>
        <begin position="134"/>
        <end position="156"/>
    </location>
</feature>
<dbReference type="RefSeq" id="WP_260561618.1">
    <property type="nucleotide sequence ID" value="NZ_BAABEC010000183.1"/>
</dbReference>
<evidence type="ECO:0000313" key="3">
    <source>
        <dbReference type="EMBL" id="UWX65364.1"/>
    </source>
</evidence>
<dbReference type="PROSITE" id="PS50222">
    <property type="entry name" value="EF_HAND_2"/>
    <property type="match status" value="1"/>
</dbReference>
<dbReference type="SUPFAM" id="SSF63446">
    <property type="entry name" value="Type I dockerin domain"/>
    <property type="match status" value="1"/>
</dbReference>
<organism evidence="3 4">
    <name type="scientific">Deinococcus rubellus</name>
    <dbReference type="NCBI Taxonomy" id="1889240"/>
    <lineage>
        <taxon>Bacteria</taxon>
        <taxon>Thermotogati</taxon>
        <taxon>Deinococcota</taxon>
        <taxon>Deinococci</taxon>
        <taxon>Deinococcales</taxon>
        <taxon>Deinococcaceae</taxon>
        <taxon>Deinococcus</taxon>
    </lineage>
</organism>
<evidence type="ECO:0000256" key="1">
    <source>
        <dbReference type="SAM" id="SignalP"/>
    </source>
</evidence>
<accession>A0ABY5YM81</accession>
<dbReference type="CDD" id="cd14254">
    <property type="entry name" value="Dockerin_II"/>
    <property type="match status" value="1"/>
</dbReference>
<dbReference type="EMBL" id="CP104213">
    <property type="protein sequence ID" value="UWX65364.1"/>
    <property type="molecule type" value="Genomic_DNA"/>
</dbReference>
<sequence length="185" mass="19189">MKRWMVVACLTLGTGLLSGTVQAASFASVPLRPDGQALRQAVLSALAALSSPDFPVTLDDSAQGGGALLVLGGSVPFNPDVSSRTLTVAGVRRTEFNPQGPVPLVQAVRAEIGSLLGLTEFTPQAARRKLSGADVNGDGKVDLTDLALLMGNFGKSGGGLPGDLNRDGRVDESDLKLFTDEYRIP</sequence>
<dbReference type="Gene3D" id="1.10.1330.10">
    <property type="entry name" value="Dockerin domain"/>
    <property type="match status" value="1"/>
</dbReference>
<gene>
    <name evidence="3" type="ORF">N0D28_06835</name>
</gene>
<feature type="signal peptide" evidence="1">
    <location>
        <begin position="1"/>
        <end position="23"/>
    </location>
</feature>
<dbReference type="InterPro" id="IPR036439">
    <property type="entry name" value="Dockerin_dom_sf"/>
</dbReference>